<sequence>MRSSSPFRWLSVCSWPPLQIEWHNSLKFLQAFGVSPLESSRRQSAMIDAPNLSMNRSTTSCQQSMELTYSLGTTVGLVQTNYWGTFSHIPHRHWLKKTTENRMT</sequence>
<dbReference type="EMBL" id="BAABME010000046">
    <property type="protein sequence ID" value="GAA0138943.1"/>
    <property type="molecule type" value="Genomic_DNA"/>
</dbReference>
<reference evidence="1 2" key="1">
    <citation type="submission" date="2024-01" db="EMBL/GenBank/DDBJ databases">
        <title>The complete chloroplast genome sequence of Lithospermum erythrorhizon: insights into the phylogenetic relationship among Boraginaceae species and the maternal lineages of purple gromwells.</title>
        <authorList>
            <person name="Okada T."/>
            <person name="Watanabe K."/>
        </authorList>
    </citation>
    <scope>NUCLEOTIDE SEQUENCE [LARGE SCALE GENOMIC DNA]</scope>
</reference>
<keyword evidence="2" id="KW-1185">Reference proteome</keyword>
<evidence type="ECO:0000313" key="1">
    <source>
        <dbReference type="EMBL" id="GAA0138943.1"/>
    </source>
</evidence>
<proteinExistence type="predicted"/>
<protein>
    <submittedName>
        <fullName evidence="1">Uncharacterized protein</fullName>
    </submittedName>
</protein>
<gene>
    <name evidence="1" type="ORF">LIER_00590</name>
</gene>
<dbReference type="AlphaFoldDB" id="A0AAV3NJ26"/>
<comment type="caution">
    <text evidence="1">The sequence shown here is derived from an EMBL/GenBank/DDBJ whole genome shotgun (WGS) entry which is preliminary data.</text>
</comment>
<organism evidence="1 2">
    <name type="scientific">Lithospermum erythrorhizon</name>
    <name type="common">Purple gromwell</name>
    <name type="synonym">Lithospermum officinale var. erythrorhizon</name>
    <dbReference type="NCBI Taxonomy" id="34254"/>
    <lineage>
        <taxon>Eukaryota</taxon>
        <taxon>Viridiplantae</taxon>
        <taxon>Streptophyta</taxon>
        <taxon>Embryophyta</taxon>
        <taxon>Tracheophyta</taxon>
        <taxon>Spermatophyta</taxon>
        <taxon>Magnoliopsida</taxon>
        <taxon>eudicotyledons</taxon>
        <taxon>Gunneridae</taxon>
        <taxon>Pentapetalae</taxon>
        <taxon>asterids</taxon>
        <taxon>lamiids</taxon>
        <taxon>Boraginales</taxon>
        <taxon>Boraginaceae</taxon>
        <taxon>Boraginoideae</taxon>
        <taxon>Lithospermeae</taxon>
        <taxon>Lithospermum</taxon>
    </lineage>
</organism>
<evidence type="ECO:0000313" key="2">
    <source>
        <dbReference type="Proteomes" id="UP001454036"/>
    </source>
</evidence>
<accession>A0AAV3NJ26</accession>
<dbReference type="Proteomes" id="UP001454036">
    <property type="component" value="Unassembled WGS sequence"/>
</dbReference>
<name>A0AAV3NJ26_LITER</name>